<name>A0A9D9HP74_9SPIR</name>
<evidence type="ECO:0000313" key="3">
    <source>
        <dbReference type="Proteomes" id="UP000823638"/>
    </source>
</evidence>
<gene>
    <name evidence="2" type="ORF">IAA81_04105</name>
</gene>
<evidence type="ECO:0000259" key="1">
    <source>
        <dbReference type="Pfam" id="PF03235"/>
    </source>
</evidence>
<reference evidence="2" key="2">
    <citation type="journal article" date="2021" name="PeerJ">
        <title>Extensive microbial diversity within the chicken gut microbiome revealed by metagenomics and culture.</title>
        <authorList>
            <person name="Gilroy R."/>
            <person name="Ravi A."/>
            <person name="Getino M."/>
            <person name="Pursley I."/>
            <person name="Horton D.L."/>
            <person name="Alikhan N.F."/>
            <person name="Baker D."/>
            <person name="Gharbi K."/>
            <person name="Hall N."/>
            <person name="Watson M."/>
            <person name="Adriaenssens E.M."/>
            <person name="Foster-Nyarko E."/>
            <person name="Jarju S."/>
            <person name="Secka A."/>
            <person name="Antonio M."/>
            <person name="Oren A."/>
            <person name="Chaudhuri R.R."/>
            <person name="La Ragione R."/>
            <person name="Hildebrand F."/>
            <person name="Pallen M.J."/>
        </authorList>
    </citation>
    <scope>NUCLEOTIDE SEQUENCE</scope>
    <source>
        <strain evidence="2">10532</strain>
    </source>
</reference>
<sequence>MSQTTFWNLLKENKIEIPIIQRDYAQGREGKEYLRQTFLESLKQALDENKVLKLDFVYGSTENGVLQPLDGQQRLTTLWLLHWYMAMRAGKLYEAGETLKKFTYETRISSREFCEELCNASNFDSYVKYCIGCKPLDKCPRKSIVDFITSQTWFYSSWKQDPTIQSMLRMLGGTQIKGKSGNDIPDGIEEVFGESSDFKKYWDKLESDNAPIVFYYLPLKDFGLSDDLYIKMNARGKQLTNFENFKADLVGYIKKKAEEENEKWKNLASSVNGIPAKLDMEWTDIFWQNKTDDGRIDEIYFAFLNRYFLYSLLQRDDSAENLQEDKIFIYLYGSNGNDTDLQYTSKAFEFDKFPELHSSLESLEKTLDNLYKSLSDENSKISSEKFSAIKEAVKAPWKKDPDDNSFCFIPEYKSNIITNLTQSHRVVFFAVCKYFENKKYKEQSFKRWMRIVWNIVENSNVNNISSMQGCMKLIKELAEESFENREDNGNEDYCIYELLCTLEDGFVEKSFVKEQLKEEIAKAKQILDGDQLRKYKDNKTWEDVIIEAENYAFFKGAIRFLFRNENGEWDWKDFDTKWGNAKKIFNDGGLSEEYADEAKANRIILSYCNNWVKQIESYSHHDKYIFSCTSKVWKDNILLKNMDNSPLYGYPVHQLLMGEEINNELYLKVKDGDLYRKDNDEYRWEAFRKLVNTTIISWVQNKKNSDKWYVRWVYEGFSLYPSSMGVILTLTTRDDVLSALNDEGKIKVLEEVIETKPKMLFGWDIHFEYKKNKPYSFRWQHWNWIDMYKGDKRLVDDEKYKDLKIDGESITDKNSLIQSLNACIEKYEKLQSEQPTS</sequence>
<accession>A0A9D9HP74</accession>
<evidence type="ECO:0000313" key="2">
    <source>
        <dbReference type="EMBL" id="MBO8457395.1"/>
    </source>
</evidence>
<protein>
    <submittedName>
        <fullName evidence="2">DUF262 domain-containing protein</fullName>
    </submittedName>
</protein>
<dbReference type="EMBL" id="JADIMM010000058">
    <property type="protein sequence ID" value="MBO8457395.1"/>
    <property type="molecule type" value="Genomic_DNA"/>
</dbReference>
<dbReference type="InterPro" id="IPR004919">
    <property type="entry name" value="GmrSD_N"/>
</dbReference>
<feature type="domain" description="GmrSD restriction endonucleases N-terminal" evidence="1">
    <location>
        <begin position="8"/>
        <end position="249"/>
    </location>
</feature>
<dbReference type="Proteomes" id="UP000823638">
    <property type="component" value="Unassembled WGS sequence"/>
</dbReference>
<dbReference type="Pfam" id="PF03235">
    <property type="entry name" value="GmrSD_N"/>
    <property type="match status" value="1"/>
</dbReference>
<organism evidence="2 3">
    <name type="scientific">Candidatus Gallitreponema excrementavium</name>
    <dbReference type="NCBI Taxonomy" id="2840840"/>
    <lineage>
        <taxon>Bacteria</taxon>
        <taxon>Pseudomonadati</taxon>
        <taxon>Spirochaetota</taxon>
        <taxon>Spirochaetia</taxon>
        <taxon>Spirochaetales</taxon>
        <taxon>Candidatus Gallitreponema</taxon>
    </lineage>
</organism>
<reference evidence="2" key="1">
    <citation type="submission" date="2020-10" db="EMBL/GenBank/DDBJ databases">
        <authorList>
            <person name="Gilroy R."/>
        </authorList>
    </citation>
    <scope>NUCLEOTIDE SEQUENCE</scope>
    <source>
        <strain evidence="2">10532</strain>
    </source>
</reference>
<comment type="caution">
    <text evidence="2">The sequence shown here is derived from an EMBL/GenBank/DDBJ whole genome shotgun (WGS) entry which is preliminary data.</text>
</comment>
<dbReference type="AlphaFoldDB" id="A0A9D9HP74"/>
<proteinExistence type="predicted"/>